<evidence type="ECO:0000313" key="2">
    <source>
        <dbReference type="EMBL" id="OLP42250.1"/>
    </source>
</evidence>
<proteinExistence type="predicted"/>
<dbReference type="EMBL" id="MKIM01000033">
    <property type="protein sequence ID" value="OLP42250.1"/>
    <property type="molecule type" value="Genomic_DNA"/>
</dbReference>
<dbReference type="PANTHER" id="PTHR40265">
    <property type="entry name" value="BLL2707 PROTEIN"/>
    <property type="match status" value="1"/>
</dbReference>
<organism evidence="2 3">
    <name type="scientific">Rhizobium oryziradicis</name>
    <dbReference type="NCBI Taxonomy" id="1867956"/>
    <lineage>
        <taxon>Bacteria</taxon>
        <taxon>Pseudomonadati</taxon>
        <taxon>Pseudomonadota</taxon>
        <taxon>Alphaproteobacteria</taxon>
        <taxon>Hyphomicrobiales</taxon>
        <taxon>Rhizobiaceae</taxon>
        <taxon>Rhizobium/Agrobacterium group</taxon>
        <taxon>Rhizobium</taxon>
    </lineage>
</organism>
<dbReference type="Gene3D" id="3.10.180.10">
    <property type="entry name" value="2,3-Dihydroxybiphenyl 1,2-Dioxygenase, domain 1"/>
    <property type="match status" value="1"/>
</dbReference>
<accession>A0A1Q8ZKI8</accession>
<dbReference type="InterPro" id="IPR025870">
    <property type="entry name" value="Glyoxalase-like_dom"/>
</dbReference>
<dbReference type="PANTHER" id="PTHR40265:SF1">
    <property type="entry name" value="GLYOXALASE-LIKE DOMAIN-CONTAINING PROTEIN"/>
    <property type="match status" value="1"/>
</dbReference>
<dbReference type="AlphaFoldDB" id="A0A1Q8ZKI8"/>
<reference evidence="2 3" key="1">
    <citation type="submission" date="2016-09" db="EMBL/GenBank/DDBJ databases">
        <title>Rhizobium oryziradicis sp. nov., isolated from the root of rice.</title>
        <authorList>
            <person name="Zhao J."/>
            <person name="Zhang X."/>
        </authorList>
    </citation>
    <scope>NUCLEOTIDE SEQUENCE [LARGE SCALE GENOMIC DNA]</scope>
    <source>
        <strain evidence="2 3">N19</strain>
    </source>
</reference>
<dbReference type="RefSeq" id="WP_075641723.1">
    <property type="nucleotide sequence ID" value="NZ_MKIM01000033.1"/>
</dbReference>
<comment type="caution">
    <text evidence="2">The sequence shown here is derived from an EMBL/GenBank/DDBJ whole genome shotgun (WGS) entry which is preliminary data.</text>
</comment>
<dbReference type="OrthoDB" id="9812467at2"/>
<evidence type="ECO:0000313" key="3">
    <source>
        <dbReference type="Proteomes" id="UP000186894"/>
    </source>
</evidence>
<dbReference type="STRING" id="1867956.BJF95_12355"/>
<protein>
    <recommendedName>
        <fullName evidence="1">Glyoxalase-like domain-containing protein</fullName>
    </recommendedName>
</protein>
<keyword evidence="3" id="KW-1185">Reference proteome</keyword>
<dbReference type="Proteomes" id="UP000186894">
    <property type="component" value="Unassembled WGS sequence"/>
</dbReference>
<dbReference type="Pfam" id="PF13468">
    <property type="entry name" value="Glyoxalase_3"/>
    <property type="match status" value="1"/>
</dbReference>
<feature type="domain" description="Glyoxalase-like" evidence="1">
    <location>
        <begin position="7"/>
        <end position="194"/>
    </location>
</feature>
<gene>
    <name evidence="2" type="ORF">BJF95_12355</name>
</gene>
<name>A0A1Q8ZKI8_9HYPH</name>
<dbReference type="InterPro" id="IPR029068">
    <property type="entry name" value="Glyas_Bleomycin-R_OHBP_Dase"/>
</dbReference>
<sequence length="299" mass="32780">MTGFLGIDHPLIAVRDLDEAVMRYRALGFTFAPQSRHPWGTSTCIAIMDRSLIELVSIYDETLLDSYAAGNFRFGRFVHDHLRKREGIALTALNSDAAEADAEQVARRGIDCQGTIEFGRDVKRVDGTPDRTATTLKILASDAMPRLSNFICQQHRPDLIYVPQWSTHRNGAICYSQLTIMADEEHQPAVRQRLAGLYGEASLFALEDGFGARSGRGAYVVTNRAGIERRYGALPVDLNQSDGPCCVAVHIKVPDIDRVAAILEESAVPAVINQDSIRLTDAAIYGNVFVAFSGTGKPV</sequence>
<evidence type="ECO:0000259" key="1">
    <source>
        <dbReference type="Pfam" id="PF13468"/>
    </source>
</evidence>
<dbReference type="SUPFAM" id="SSF54593">
    <property type="entry name" value="Glyoxalase/Bleomycin resistance protein/Dihydroxybiphenyl dioxygenase"/>
    <property type="match status" value="1"/>
</dbReference>